<dbReference type="Proteomes" id="UP001321473">
    <property type="component" value="Unassembled WGS sequence"/>
</dbReference>
<dbReference type="AlphaFoldDB" id="A0AAQ4DXS1"/>
<dbReference type="EMBL" id="JARKHS020025613">
    <property type="protein sequence ID" value="KAK8767261.1"/>
    <property type="molecule type" value="Genomic_DNA"/>
</dbReference>
<organism evidence="1 2">
    <name type="scientific">Amblyomma americanum</name>
    <name type="common">Lone star tick</name>
    <dbReference type="NCBI Taxonomy" id="6943"/>
    <lineage>
        <taxon>Eukaryota</taxon>
        <taxon>Metazoa</taxon>
        <taxon>Ecdysozoa</taxon>
        <taxon>Arthropoda</taxon>
        <taxon>Chelicerata</taxon>
        <taxon>Arachnida</taxon>
        <taxon>Acari</taxon>
        <taxon>Parasitiformes</taxon>
        <taxon>Ixodida</taxon>
        <taxon>Ixodoidea</taxon>
        <taxon>Ixodidae</taxon>
        <taxon>Amblyomminae</taxon>
        <taxon>Amblyomma</taxon>
    </lineage>
</organism>
<evidence type="ECO:0000313" key="2">
    <source>
        <dbReference type="Proteomes" id="UP001321473"/>
    </source>
</evidence>
<protein>
    <submittedName>
        <fullName evidence="1">Uncharacterized protein</fullName>
    </submittedName>
</protein>
<proteinExistence type="predicted"/>
<sequence>MEKKAEKCIVPSLPNTQLLPVVIVLSVFGHTRAEDKCTPEGGICHFLTVPCCPKLTCIRFTRTSGMNGICMLDVHSGDEYNVPLFTPQPEESTPSLPDTTRFTVPPAPTAPTGLTNPTTQHVCCTQTFSC</sequence>
<name>A0AAQ4DXS1_AMBAM</name>
<evidence type="ECO:0000313" key="1">
    <source>
        <dbReference type="EMBL" id="KAK8767261.1"/>
    </source>
</evidence>
<comment type="caution">
    <text evidence="1">The sequence shown here is derived from an EMBL/GenBank/DDBJ whole genome shotgun (WGS) entry which is preliminary data.</text>
</comment>
<accession>A0AAQ4DXS1</accession>
<keyword evidence="2" id="KW-1185">Reference proteome</keyword>
<reference evidence="1 2" key="1">
    <citation type="journal article" date="2023" name="Arcadia Sci">
        <title>De novo assembly of a long-read Amblyomma americanum tick genome.</title>
        <authorList>
            <person name="Chou S."/>
            <person name="Poskanzer K.E."/>
            <person name="Rollins M."/>
            <person name="Thuy-Boun P.S."/>
        </authorList>
    </citation>
    <scope>NUCLEOTIDE SEQUENCE [LARGE SCALE GENOMIC DNA]</scope>
    <source>
        <strain evidence="1">F_SG_1</strain>
        <tissue evidence="1">Salivary glands</tissue>
    </source>
</reference>
<gene>
    <name evidence="1" type="ORF">V5799_005962</name>
</gene>